<dbReference type="Pfam" id="PF13646">
    <property type="entry name" value="HEAT_2"/>
    <property type="match status" value="1"/>
</dbReference>
<accession>A0A517QSK1</accession>
<evidence type="ECO:0000313" key="2">
    <source>
        <dbReference type="Proteomes" id="UP000315724"/>
    </source>
</evidence>
<dbReference type="AlphaFoldDB" id="A0A517QSK1"/>
<reference evidence="1 2" key="1">
    <citation type="submission" date="2019-02" db="EMBL/GenBank/DDBJ databases">
        <title>Deep-cultivation of Planctomycetes and their phenomic and genomic characterization uncovers novel biology.</title>
        <authorList>
            <person name="Wiegand S."/>
            <person name="Jogler M."/>
            <person name="Boedeker C."/>
            <person name="Pinto D."/>
            <person name="Vollmers J."/>
            <person name="Rivas-Marin E."/>
            <person name="Kohn T."/>
            <person name="Peeters S.H."/>
            <person name="Heuer A."/>
            <person name="Rast P."/>
            <person name="Oberbeckmann S."/>
            <person name="Bunk B."/>
            <person name="Jeske O."/>
            <person name="Meyerdierks A."/>
            <person name="Storesund J.E."/>
            <person name="Kallscheuer N."/>
            <person name="Luecker S."/>
            <person name="Lage O.M."/>
            <person name="Pohl T."/>
            <person name="Merkel B.J."/>
            <person name="Hornburger P."/>
            <person name="Mueller R.-W."/>
            <person name="Bruemmer F."/>
            <person name="Labrenz M."/>
            <person name="Spormann A.M."/>
            <person name="Op den Camp H."/>
            <person name="Overmann J."/>
            <person name="Amann R."/>
            <person name="Jetten M.S.M."/>
            <person name="Mascher T."/>
            <person name="Medema M.H."/>
            <person name="Devos D.P."/>
            <person name="Kaster A.-K."/>
            <person name="Ovreas L."/>
            <person name="Rohde M."/>
            <person name="Galperin M.Y."/>
            <person name="Jogler C."/>
        </authorList>
    </citation>
    <scope>NUCLEOTIDE SEQUENCE [LARGE SCALE GENOMIC DNA]</scope>
    <source>
        <strain evidence="1 2">Mal48</strain>
    </source>
</reference>
<protein>
    <recommendedName>
        <fullName evidence="3">HEAT repeat protein</fullName>
    </recommendedName>
</protein>
<organism evidence="1 2">
    <name type="scientific">Thalassoglobus polymorphus</name>
    <dbReference type="NCBI Taxonomy" id="2527994"/>
    <lineage>
        <taxon>Bacteria</taxon>
        <taxon>Pseudomonadati</taxon>
        <taxon>Planctomycetota</taxon>
        <taxon>Planctomycetia</taxon>
        <taxon>Planctomycetales</taxon>
        <taxon>Planctomycetaceae</taxon>
        <taxon>Thalassoglobus</taxon>
    </lineage>
</organism>
<dbReference type="InterPro" id="IPR016024">
    <property type="entry name" value="ARM-type_fold"/>
</dbReference>
<dbReference type="PROSITE" id="PS51257">
    <property type="entry name" value="PROKAR_LIPOPROTEIN"/>
    <property type="match status" value="1"/>
</dbReference>
<dbReference type="InterPro" id="IPR011989">
    <property type="entry name" value="ARM-like"/>
</dbReference>
<evidence type="ECO:0008006" key="3">
    <source>
        <dbReference type="Google" id="ProtNLM"/>
    </source>
</evidence>
<keyword evidence="2" id="KW-1185">Reference proteome</keyword>
<dbReference type="OrthoDB" id="212249at2"/>
<dbReference type="Proteomes" id="UP000315724">
    <property type="component" value="Chromosome"/>
</dbReference>
<dbReference type="KEGG" id="tpol:Mal48_38670"/>
<name>A0A517QSK1_9PLAN</name>
<gene>
    <name evidence="1" type="ORF">Mal48_38670</name>
</gene>
<dbReference type="RefSeq" id="WP_145202809.1">
    <property type="nucleotide sequence ID" value="NZ_CP036267.1"/>
</dbReference>
<dbReference type="Gene3D" id="1.25.10.10">
    <property type="entry name" value="Leucine-rich Repeat Variant"/>
    <property type="match status" value="1"/>
</dbReference>
<proteinExistence type="predicted"/>
<dbReference type="EMBL" id="CP036267">
    <property type="protein sequence ID" value="QDT34604.1"/>
    <property type="molecule type" value="Genomic_DNA"/>
</dbReference>
<evidence type="ECO:0000313" key="1">
    <source>
        <dbReference type="EMBL" id="QDT34604.1"/>
    </source>
</evidence>
<sequence>MRLSTSLPAFFLFSCFMMSGDGVVADVIRLKNGGELRGQLEGIAKAEDAPVLMRTLSGALVEIERSEIDYVQRRNQVLEEYVSQSRAVDQTVEGHWALAEWCRIRRLKEQRLEQLELVLELDPDHKEARRGLGHVQHHGKWMPREEMMAQRGYVKHKNKWITTQELALIEKNTQQREAELVWYPKVRVWLGWITGNDAYRRNEGSKAFESLQDVDAIPALAKLMATHENLSVRILYIRVLGNMPGQRPVKALLDRYLFDNSEAVWRQALASIDSDQESTAIPQLISALRNDSNNVVQRAAAALGEMGSEEAVPALISSLVTTHKYKIQVPDSQPISFGSTAGGQVGMMNPGQVSGATAIQLQALARLGQLPHGAQVIPFHNVPKNMKTVTLKVDIKNQAVLTALEKITDKNLGFNERDWHLWWSVYKT</sequence>
<dbReference type="SUPFAM" id="SSF48371">
    <property type="entry name" value="ARM repeat"/>
    <property type="match status" value="1"/>
</dbReference>